<dbReference type="InterPro" id="IPR050747">
    <property type="entry name" value="Mitochondrial_chaperone_BCS1"/>
</dbReference>
<evidence type="ECO:0000256" key="7">
    <source>
        <dbReference type="ARBA" id="ARBA00022840"/>
    </source>
</evidence>
<dbReference type="Pfam" id="PF25426">
    <property type="entry name" value="AAA_lid_BCS1"/>
    <property type="match status" value="1"/>
</dbReference>
<evidence type="ECO:0000313" key="16">
    <source>
        <dbReference type="Proteomes" id="UP001316803"/>
    </source>
</evidence>
<dbReference type="GO" id="GO:0005524">
    <property type="term" value="F:ATP binding"/>
    <property type="evidence" value="ECO:0007669"/>
    <property type="project" value="UniProtKB-KW"/>
</dbReference>
<evidence type="ECO:0000256" key="9">
    <source>
        <dbReference type="ARBA" id="ARBA00023128"/>
    </source>
</evidence>
<feature type="transmembrane region" description="Helical" evidence="13">
    <location>
        <begin position="14"/>
        <end position="34"/>
    </location>
</feature>
<dbReference type="PANTHER" id="PTHR23070">
    <property type="entry name" value="BCS1 AAA-TYPE ATPASE"/>
    <property type="match status" value="1"/>
</dbReference>
<reference evidence="15 16" key="1">
    <citation type="submission" date="2022-12" db="EMBL/GenBank/DDBJ databases">
        <title>Genomic features and morphological characterization of a novel Knufia sp. strain isolated from spacecraft assembly facility.</title>
        <authorList>
            <person name="Teixeira M."/>
            <person name="Chander A.M."/>
            <person name="Stajich J.E."/>
            <person name="Venkateswaran K."/>
        </authorList>
    </citation>
    <scope>NUCLEOTIDE SEQUENCE [LARGE SCALE GENOMIC DNA]</scope>
    <source>
        <strain evidence="15 16">FJI-L2-BK-P2</strain>
    </source>
</reference>
<dbReference type="GO" id="GO:0016887">
    <property type="term" value="F:ATP hydrolysis activity"/>
    <property type="evidence" value="ECO:0007669"/>
    <property type="project" value="InterPro"/>
</dbReference>
<comment type="similarity">
    <text evidence="2">Belongs to the AAA ATPase family. BCS1 subfamily.</text>
</comment>
<evidence type="ECO:0000259" key="14">
    <source>
        <dbReference type="SMART" id="SM00382"/>
    </source>
</evidence>
<keyword evidence="3 13" id="KW-0812">Transmembrane</keyword>
<feature type="transmembrane region" description="Helical" evidence="13">
    <location>
        <begin position="46"/>
        <end position="68"/>
    </location>
</feature>
<evidence type="ECO:0000256" key="3">
    <source>
        <dbReference type="ARBA" id="ARBA00022692"/>
    </source>
</evidence>
<dbReference type="GO" id="GO:0005743">
    <property type="term" value="C:mitochondrial inner membrane"/>
    <property type="evidence" value="ECO:0007669"/>
    <property type="project" value="UniProtKB-SubCell"/>
</dbReference>
<evidence type="ECO:0000256" key="10">
    <source>
        <dbReference type="ARBA" id="ARBA00023136"/>
    </source>
</evidence>
<evidence type="ECO:0000256" key="12">
    <source>
        <dbReference type="SAM" id="MobiDB-lite"/>
    </source>
</evidence>
<keyword evidence="5" id="KW-0999">Mitochondrion inner membrane</keyword>
<keyword evidence="9" id="KW-0496">Mitochondrion</keyword>
<dbReference type="Pfam" id="PF08740">
    <property type="entry name" value="BCS1_N"/>
    <property type="match status" value="1"/>
</dbReference>
<evidence type="ECO:0000256" key="6">
    <source>
        <dbReference type="ARBA" id="ARBA00022801"/>
    </source>
</evidence>
<dbReference type="SUPFAM" id="SSF52540">
    <property type="entry name" value="P-loop containing nucleoside triphosphate hydrolases"/>
    <property type="match status" value="1"/>
</dbReference>
<dbReference type="Pfam" id="PF00004">
    <property type="entry name" value="AAA"/>
    <property type="match status" value="1"/>
</dbReference>
<keyword evidence="7" id="KW-0067">ATP-binding</keyword>
<feature type="compositionally biased region" description="Low complexity" evidence="12">
    <location>
        <begin position="493"/>
        <end position="515"/>
    </location>
</feature>
<keyword evidence="6" id="KW-0378">Hydrolase</keyword>
<name>A0AAN8EF45_9EURO</name>
<evidence type="ECO:0000256" key="13">
    <source>
        <dbReference type="SAM" id="Phobius"/>
    </source>
</evidence>
<evidence type="ECO:0000256" key="11">
    <source>
        <dbReference type="ARBA" id="ARBA00048778"/>
    </source>
</evidence>
<protein>
    <recommendedName>
        <fullName evidence="14">AAA+ ATPase domain-containing protein</fullName>
    </recommendedName>
</protein>
<dbReference type="InterPro" id="IPR027417">
    <property type="entry name" value="P-loop_NTPase"/>
</dbReference>
<keyword evidence="8 13" id="KW-1133">Transmembrane helix</keyword>
<evidence type="ECO:0000256" key="8">
    <source>
        <dbReference type="ARBA" id="ARBA00022989"/>
    </source>
</evidence>
<feature type="region of interest" description="Disordered" evidence="12">
    <location>
        <begin position="476"/>
        <end position="527"/>
    </location>
</feature>
<comment type="catalytic activity">
    <reaction evidence="11">
        <text>ATP + H2O = ADP + phosphate + H(+)</text>
        <dbReference type="Rhea" id="RHEA:13065"/>
        <dbReference type="ChEBI" id="CHEBI:15377"/>
        <dbReference type="ChEBI" id="CHEBI:15378"/>
        <dbReference type="ChEBI" id="CHEBI:30616"/>
        <dbReference type="ChEBI" id="CHEBI:43474"/>
        <dbReference type="ChEBI" id="CHEBI:456216"/>
    </reaction>
    <physiologicalReaction direction="left-to-right" evidence="11">
        <dbReference type="Rhea" id="RHEA:13066"/>
    </physiologicalReaction>
</comment>
<keyword evidence="10 13" id="KW-0472">Membrane</keyword>
<dbReference type="InterPro" id="IPR057495">
    <property type="entry name" value="AAA_lid_BCS1"/>
</dbReference>
<evidence type="ECO:0000256" key="2">
    <source>
        <dbReference type="ARBA" id="ARBA00007448"/>
    </source>
</evidence>
<comment type="subcellular location">
    <subcellularLocation>
        <location evidence="1">Mitochondrion inner membrane</location>
        <topology evidence="1">Single-pass membrane protein</topology>
    </subcellularLocation>
</comment>
<dbReference type="InterPro" id="IPR014851">
    <property type="entry name" value="BCS1_N"/>
</dbReference>
<dbReference type="EMBL" id="JAKLMC020000009">
    <property type="protein sequence ID" value="KAK5954174.1"/>
    <property type="molecule type" value="Genomic_DNA"/>
</dbReference>
<feature type="domain" description="AAA+ ATPase" evidence="14">
    <location>
        <begin position="260"/>
        <end position="406"/>
    </location>
</feature>
<dbReference type="Proteomes" id="UP001316803">
    <property type="component" value="Unassembled WGS sequence"/>
</dbReference>
<dbReference type="AlphaFoldDB" id="A0AAN8EF45"/>
<dbReference type="InterPro" id="IPR003593">
    <property type="entry name" value="AAA+_ATPase"/>
</dbReference>
<feature type="region of interest" description="Disordered" evidence="12">
    <location>
        <begin position="333"/>
        <end position="353"/>
    </location>
</feature>
<dbReference type="Gene3D" id="3.40.50.300">
    <property type="entry name" value="P-loop containing nucleotide triphosphate hydrolases"/>
    <property type="match status" value="1"/>
</dbReference>
<evidence type="ECO:0000256" key="5">
    <source>
        <dbReference type="ARBA" id="ARBA00022792"/>
    </source>
</evidence>
<keyword evidence="16" id="KW-1185">Reference proteome</keyword>
<proteinExistence type="inferred from homology"/>
<dbReference type="SMART" id="SM00382">
    <property type="entry name" value="AAA"/>
    <property type="match status" value="1"/>
</dbReference>
<evidence type="ECO:0000256" key="1">
    <source>
        <dbReference type="ARBA" id="ARBA00004434"/>
    </source>
</evidence>
<dbReference type="InterPro" id="IPR003959">
    <property type="entry name" value="ATPase_AAA_core"/>
</dbReference>
<evidence type="ECO:0000256" key="4">
    <source>
        <dbReference type="ARBA" id="ARBA00022741"/>
    </source>
</evidence>
<sequence>MDLVKSGHEHMNDLSLNGIVGLLGVPGYILATFFPVLAEKARRHPLLFKSIAAVLVVVSTLFAAGRYLNGWVDMVLNHCISRVAMRGHDVLARTFHDWLDETPYRVPCRIIEGQSAAYIRRNFTGPVRFSSKHKGSRLIKYFPRQVNYFWHNWRLFRVSVVPEEGEDDMSTWIDTFGFSTRPLKQLLDEVWEWRLRDQAEKLTEVLHASHGYWRTLALKRVRSMSTLDLAEGVLEPLIKDVADFLTEDAVTQYAARGVPHRRGYLFHGPPGTGKSSLTLGIAGHFDMDIQVLSLADPDMNDVMLTKQLTWMDKPSILLLEDIDSAGLSREVAATSSSADKDDGDDDDAPGKSKSRVTLSGLLNALDGVGAPEDCIVIMTTNCPEALDPALTRPGRIDYKVEFHNVDNFIARKQFLRMTATNDKLKHEKLADDFAAMIPKGQLSPAELQGFLLGCGSSAQTAVDGASAWVEKTLAEKEKQKEQADMAGKATEEAASAQSDSAPDDSNSTDTVDVSTAGQNRGPDEGTVVVKHDRNLVLSSMMGARYLKSLQHMILRSF</sequence>
<evidence type="ECO:0000313" key="15">
    <source>
        <dbReference type="EMBL" id="KAK5954174.1"/>
    </source>
</evidence>
<keyword evidence="4" id="KW-0547">Nucleotide-binding</keyword>
<gene>
    <name evidence="15" type="ORF">OHC33_004747</name>
</gene>
<organism evidence="15 16">
    <name type="scientific">Knufia fluminis</name>
    <dbReference type="NCBI Taxonomy" id="191047"/>
    <lineage>
        <taxon>Eukaryota</taxon>
        <taxon>Fungi</taxon>
        <taxon>Dikarya</taxon>
        <taxon>Ascomycota</taxon>
        <taxon>Pezizomycotina</taxon>
        <taxon>Eurotiomycetes</taxon>
        <taxon>Chaetothyriomycetidae</taxon>
        <taxon>Chaetothyriales</taxon>
        <taxon>Trichomeriaceae</taxon>
        <taxon>Knufia</taxon>
    </lineage>
</organism>
<accession>A0AAN8EF45</accession>
<comment type="caution">
    <text evidence="15">The sequence shown here is derived from an EMBL/GenBank/DDBJ whole genome shotgun (WGS) entry which is preliminary data.</text>
</comment>